<dbReference type="EMBL" id="AM470382">
    <property type="protein sequence ID" value="CAN61752.1"/>
    <property type="molecule type" value="Genomic_DNA"/>
</dbReference>
<protein>
    <submittedName>
        <fullName evidence="1">Uncharacterized protein</fullName>
    </submittedName>
</protein>
<proteinExistence type="predicted"/>
<evidence type="ECO:0000313" key="1">
    <source>
        <dbReference type="EMBL" id="CAN61752.1"/>
    </source>
</evidence>
<dbReference type="AlphaFoldDB" id="A5BTB9"/>
<organism evidence="1">
    <name type="scientific">Vitis vinifera</name>
    <name type="common">Grape</name>
    <dbReference type="NCBI Taxonomy" id="29760"/>
    <lineage>
        <taxon>Eukaryota</taxon>
        <taxon>Viridiplantae</taxon>
        <taxon>Streptophyta</taxon>
        <taxon>Embryophyta</taxon>
        <taxon>Tracheophyta</taxon>
        <taxon>Spermatophyta</taxon>
        <taxon>Magnoliopsida</taxon>
        <taxon>eudicotyledons</taxon>
        <taxon>Gunneridae</taxon>
        <taxon>Pentapetalae</taxon>
        <taxon>rosids</taxon>
        <taxon>Vitales</taxon>
        <taxon>Vitaceae</taxon>
        <taxon>Viteae</taxon>
        <taxon>Vitis</taxon>
    </lineage>
</organism>
<sequence>MWGFVWPYEECLWPRNPMGHNEDIVFTWSIASLERLAHANIFSKQNANIVLQDGNGEIEDIPWHGKGCRCCNNCFLKGSPLASLTPYHPRSYGATWVKGCFLMLTANTFWGLWLVLQTWVTEKTGLVFLSMWYTIDPPHYHLMFCNFLGGDVKPSSNRPTKERSIFVLESVTKSKG</sequence>
<name>A5BTB9_VITVI</name>
<accession>A5BTB9</accession>
<reference evidence="1" key="1">
    <citation type="journal article" date="2007" name="PLoS ONE">
        <title>The first genome sequence of an elite grapevine cultivar (Pinot noir Vitis vinifera L.): coping with a highly heterozygous genome.</title>
        <authorList>
            <person name="Velasco R."/>
            <person name="Zharkikh A."/>
            <person name="Troggio M."/>
            <person name="Cartwright D.A."/>
            <person name="Cestaro A."/>
            <person name="Pruss D."/>
            <person name="Pindo M."/>
            <person name="FitzGerald L.M."/>
            <person name="Vezzulli S."/>
            <person name="Reid J."/>
            <person name="Malacarne G."/>
            <person name="Iliev D."/>
            <person name="Coppola G."/>
            <person name="Wardell B."/>
            <person name="Micheletti D."/>
            <person name="Macalma T."/>
            <person name="Facci M."/>
            <person name="Mitchell J.T."/>
            <person name="Perazzolli M."/>
            <person name="Eldredge G."/>
            <person name="Gatto P."/>
            <person name="Oyzerski R."/>
            <person name="Moretto M."/>
            <person name="Gutin N."/>
            <person name="Stefanini M."/>
            <person name="Chen Y."/>
            <person name="Segala C."/>
            <person name="Davenport C."/>
            <person name="Dematte L."/>
            <person name="Mraz A."/>
            <person name="Battilana J."/>
            <person name="Stormo K."/>
            <person name="Costa F."/>
            <person name="Tao Q."/>
            <person name="Si-Ammour A."/>
            <person name="Harkins T."/>
            <person name="Lackey A."/>
            <person name="Perbost C."/>
            <person name="Taillon B."/>
            <person name="Stella A."/>
            <person name="Solovyev V."/>
            <person name="Fawcett J.A."/>
            <person name="Sterck L."/>
            <person name="Vandepoele K."/>
            <person name="Grando S.M."/>
            <person name="Toppo S."/>
            <person name="Moser C."/>
            <person name="Lanchbury J."/>
            <person name="Bogden R."/>
            <person name="Skolnick M."/>
            <person name="Sgaramella V."/>
            <person name="Bhatnagar S.K."/>
            <person name="Fontana P."/>
            <person name="Gutin A."/>
            <person name="Van de Peer Y."/>
            <person name="Salamini F."/>
            <person name="Viola R."/>
        </authorList>
    </citation>
    <scope>NUCLEOTIDE SEQUENCE</scope>
</reference>
<gene>
    <name evidence="1" type="ORF">VITISV_026187</name>
</gene>